<evidence type="ECO:0000256" key="5">
    <source>
        <dbReference type="ARBA" id="ARBA00022840"/>
    </source>
</evidence>
<keyword evidence="4" id="KW-0418">Kinase</keyword>
<dbReference type="CDD" id="cd07831">
    <property type="entry name" value="STKc_MOK"/>
    <property type="match status" value="1"/>
</dbReference>
<protein>
    <recommendedName>
        <fullName evidence="7">Protein kinase domain-containing protein</fullName>
    </recommendedName>
</protein>
<keyword evidence="5" id="KW-0067">ATP-binding</keyword>
<dbReference type="GO" id="GO:0004674">
    <property type="term" value="F:protein serine/threonine kinase activity"/>
    <property type="evidence" value="ECO:0007669"/>
    <property type="project" value="UniProtKB-KW"/>
</dbReference>
<dbReference type="PROSITE" id="PS00108">
    <property type="entry name" value="PROTEIN_KINASE_ST"/>
    <property type="match status" value="1"/>
</dbReference>
<dbReference type="EMBL" id="JALLPJ020000443">
    <property type="protein sequence ID" value="KAL3791944.1"/>
    <property type="molecule type" value="Genomic_DNA"/>
</dbReference>
<dbReference type="InterPro" id="IPR050117">
    <property type="entry name" value="MAPK"/>
</dbReference>
<dbReference type="PROSITE" id="PS50011">
    <property type="entry name" value="PROTEIN_KINASE_DOM"/>
    <property type="match status" value="1"/>
</dbReference>
<evidence type="ECO:0000256" key="3">
    <source>
        <dbReference type="ARBA" id="ARBA00022741"/>
    </source>
</evidence>
<keyword evidence="9" id="KW-1185">Reference proteome</keyword>
<comment type="caution">
    <text evidence="8">The sequence shown here is derived from an EMBL/GenBank/DDBJ whole genome shotgun (WGS) entry which is preliminary data.</text>
</comment>
<feature type="domain" description="Protein kinase" evidence="7">
    <location>
        <begin position="4"/>
        <end position="314"/>
    </location>
</feature>
<accession>A0ABD3PWB2</accession>
<evidence type="ECO:0000256" key="6">
    <source>
        <dbReference type="SAM" id="MobiDB-lite"/>
    </source>
</evidence>
<keyword evidence="2" id="KW-0808">Transferase</keyword>
<evidence type="ECO:0000256" key="4">
    <source>
        <dbReference type="ARBA" id="ARBA00022777"/>
    </source>
</evidence>
<feature type="region of interest" description="Disordered" evidence="6">
    <location>
        <begin position="392"/>
        <end position="513"/>
    </location>
</feature>
<feature type="region of interest" description="Disordered" evidence="6">
    <location>
        <begin position="328"/>
        <end position="370"/>
    </location>
</feature>
<feature type="compositionally biased region" description="Polar residues" evidence="6">
    <location>
        <begin position="328"/>
        <end position="361"/>
    </location>
</feature>
<evidence type="ECO:0000256" key="1">
    <source>
        <dbReference type="ARBA" id="ARBA00022527"/>
    </source>
</evidence>
<gene>
    <name evidence="8" type="ORF">ACHAWO_009459</name>
</gene>
<dbReference type="Gene3D" id="3.30.200.20">
    <property type="entry name" value="Phosphorylase Kinase, domain 1"/>
    <property type="match status" value="1"/>
</dbReference>
<sequence length="513" mass="57723">MRKYRLISKRGEGTFSEVIKAQNTKTGDFYAIKCMKSAYKNAEQVRKSDYQSLQLCFQHLTSCFTIVYKVNNLREIQAIKRLSPHQNIVKLEEVLFDPPTGRLALVFELLEGNLYELIKDRQEHFSSEQVKSFMRQTFTALEHMHSKGVFHRDVKPENILVDTSGRRLKLADFGSCRGINSKPPFTEYISTRWYRPPECLLTCGMYGAGMDVWGAGCILFELTTLYPLFPGADEVDQINRIHRVLGTPSETAVAKLKEHASAQANFSFKKQSGIGLSKLLPGVKEHCLDLLTQTVEYDAAKRITSQRAIQHPYFVGDMPLKSRIQGTKETLQASRPESLTTSSTIASNPVTEEKTSSGQSTSEDKPVTKTKSMVSILLARSDKKEFVKEAKERNKTIFRQRKDPAPSENDGSGKNKAPKNNSLPKLKSLLPDAKRRESKPFKPPQESKPRLRQPKKYAHIRSSGYGGFGSNSSTTSSKTKEDTDTSLPSLRKARSNKLPPIGKPTRRVGRGRI</sequence>
<evidence type="ECO:0000259" key="7">
    <source>
        <dbReference type="PROSITE" id="PS50011"/>
    </source>
</evidence>
<feature type="compositionally biased region" description="Basic residues" evidence="6">
    <location>
        <begin position="504"/>
        <end position="513"/>
    </location>
</feature>
<evidence type="ECO:0000313" key="9">
    <source>
        <dbReference type="Proteomes" id="UP001530400"/>
    </source>
</evidence>
<feature type="compositionally biased region" description="Basic residues" evidence="6">
    <location>
        <begin position="450"/>
        <end position="459"/>
    </location>
</feature>
<dbReference type="InterPro" id="IPR008271">
    <property type="entry name" value="Ser/Thr_kinase_AS"/>
</dbReference>
<evidence type="ECO:0000256" key="2">
    <source>
        <dbReference type="ARBA" id="ARBA00022679"/>
    </source>
</evidence>
<feature type="compositionally biased region" description="Basic and acidic residues" evidence="6">
    <location>
        <begin position="392"/>
        <end position="405"/>
    </location>
</feature>
<dbReference type="Proteomes" id="UP001530400">
    <property type="component" value="Unassembled WGS sequence"/>
</dbReference>
<dbReference type="FunFam" id="1.10.510.10:FF:000624">
    <property type="entry name" value="Mitogen-activated protein kinase"/>
    <property type="match status" value="1"/>
</dbReference>
<organism evidence="8 9">
    <name type="scientific">Cyclotella atomus</name>
    <dbReference type="NCBI Taxonomy" id="382360"/>
    <lineage>
        <taxon>Eukaryota</taxon>
        <taxon>Sar</taxon>
        <taxon>Stramenopiles</taxon>
        <taxon>Ochrophyta</taxon>
        <taxon>Bacillariophyta</taxon>
        <taxon>Coscinodiscophyceae</taxon>
        <taxon>Thalassiosirophycidae</taxon>
        <taxon>Stephanodiscales</taxon>
        <taxon>Stephanodiscaceae</taxon>
        <taxon>Cyclotella</taxon>
    </lineage>
</organism>
<feature type="compositionally biased region" description="Low complexity" evidence="6">
    <location>
        <begin position="418"/>
        <end position="431"/>
    </location>
</feature>
<dbReference type="SUPFAM" id="SSF56112">
    <property type="entry name" value="Protein kinase-like (PK-like)"/>
    <property type="match status" value="1"/>
</dbReference>
<name>A0ABD3PWB2_9STRA</name>
<dbReference type="InterPro" id="IPR000719">
    <property type="entry name" value="Prot_kinase_dom"/>
</dbReference>
<dbReference type="InterPro" id="IPR011009">
    <property type="entry name" value="Kinase-like_dom_sf"/>
</dbReference>
<keyword evidence="1" id="KW-0723">Serine/threonine-protein kinase</keyword>
<reference evidence="8 9" key="1">
    <citation type="submission" date="2024-10" db="EMBL/GenBank/DDBJ databases">
        <title>Updated reference genomes for cyclostephanoid diatoms.</title>
        <authorList>
            <person name="Roberts W.R."/>
            <person name="Alverson A.J."/>
        </authorList>
    </citation>
    <scope>NUCLEOTIDE SEQUENCE [LARGE SCALE GENOMIC DNA]</scope>
    <source>
        <strain evidence="8 9">AJA010-31</strain>
    </source>
</reference>
<keyword evidence="3" id="KW-0547">Nucleotide-binding</keyword>
<feature type="compositionally biased region" description="Basic and acidic residues" evidence="6">
    <location>
        <begin position="432"/>
        <end position="449"/>
    </location>
</feature>
<dbReference type="Gene3D" id="1.10.510.10">
    <property type="entry name" value="Transferase(Phosphotransferase) domain 1"/>
    <property type="match status" value="1"/>
</dbReference>
<dbReference type="SMART" id="SM00220">
    <property type="entry name" value="S_TKc"/>
    <property type="match status" value="1"/>
</dbReference>
<dbReference type="AlphaFoldDB" id="A0ABD3PWB2"/>
<proteinExistence type="predicted"/>
<dbReference type="Pfam" id="PF00069">
    <property type="entry name" value="Pkinase"/>
    <property type="match status" value="1"/>
</dbReference>
<evidence type="ECO:0000313" key="8">
    <source>
        <dbReference type="EMBL" id="KAL3791944.1"/>
    </source>
</evidence>
<dbReference type="PANTHER" id="PTHR24055">
    <property type="entry name" value="MITOGEN-ACTIVATED PROTEIN KINASE"/>
    <property type="match status" value="1"/>
</dbReference>
<dbReference type="GO" id="GO:0005524">
    <property type="term" value="F:ATP binding"/>
    <property type="evidence" value="ECO:0007669"/>
    <property type="project" value="UniProtKB-KW"/>
</dbReference>